<dbReference type="GO" id="GO:0055086">
    <property type="term" value="P:nucleobase-containing small molecule metabolic process"/>
    <property type="evidence" value="ECO:0007669"/>
    <property type="project" value="UniProtKB-ARBA"/>
</dbReference>
<dbReference type="Pfam" id="PF00383">
    <property type="entry name" value="dCMP_cyt_deam_1"/>
    <property type="match status" value="1"/>
</dbReference>
<evidence type="ECO:0000256" key="1">
    <source>
        <dbReference type="ARBA" id="ARBA00006576"/>
    </source>
</evidence>
<accession>A0A318HDC8</accession>
<name>A0A318HDC8_9MYCO</name>
<comment type="similarity">
    <text evidence="1">Belongs to the cytidine and deoxycytidylate deaminase family.</text>
</comment>
<dbReference type="Proteomes" id="UP000247781">
    <property type="component" value="Unassembled WGS sequence"/>
</dbReference>
<comment type="caution">
    <text evidence="3">The sequence shown here is derived from an EMBL/GenBank/DDBJ whole genome shotgun (WGS) entry which is preliminary data.</text>
</comment>
<dbReference type="PANTHER" id="PTHR11644">
    <property type="entry name" value="CYTIDINE DEAMINASE"/>
    <property type="match status" value="1"/>
</dbReference>
<dbReference type="AlphaFoldDB" id="A0A318HDC8"/>
<gene>
    <name evidence="3" type="ORF">C8E89_113135</name>
</gene>
<dbReference type="PANTHER" id="PTHR11644:SF2">
    <property type="entry name" value="CYTIDINE DEAMINASE"/>
    <property type="match status" value="1"/>
</dbReference>
<evidence type="ECO:0000313" key="3">
    <source>
        <dbReference type="EMBL" id="PXX06622.1"/>
    </source>
</evidence>
<dbReference type="NCBIfam" id="NF004064">
    <property type="entry name" value="PRK05578.1"/>
    <property type="match status" value="1"/>
</dbReference>
<dbReference type="OrthoDB" id="9795347at2"/>
<dbReference type="GO" id="GO:0004126">
    <property type="term" value="F:cytidine deaminase activity"/>
    <property type="evidence" value="ECO:0007669"/>
    <property type="project" value="TreeGrafter"/>
</dbReference>
<evidence type="ECO:0000259" key="2">
    <source>
        <dbReference type="PROSITE" id="PS51747"/>
    </source>
</evidence>
<dbReference type="GO" id="GO:0005829">
    <property type="term" value="C:cytosol"/>
    <property type="evidence" value="ECO:0007669"/>
    <property type="project" value="TreeGrafter"/>
</dbReference>
<reference evidence="3 4" key="2">
    <citation type="submission" date="2018-06" db="EMBL/GenBank/DDBJ databases">
        <title>Sequencing of bacterial isolates from soil warming experiment in Harvard Forest, Massachusetts, USA.</title>
        <authorList>
            <person name="Deangelis K.PhD."/>
        </authorList>
    </citation>
    <scope>NUCLEOTIDE SEQUENCE [LARGE SCALE GENOMIC DNA]</scope>
    <source>
        <strain evidence="3 4">GAS496</strain>
    </source>
</reference>
<sequence length="138" mass="14848">MPSIINDPKQLCDAARDAANNAYVEYSNFRVGAALTTKSATYTGANVESASYGLSLCAERAAITKAVNAGDRDLVRLAIACVDAKPELGINGIMPCGACRQWFIEFAPELEIIIWSENDGKIIGTYIAEDLLSNPFKL</sequence>
<feature type="domain" description="CMP/dCMP-type deaminase" evidence="2">
    <location>
        <begin position="6"/>
        <end position="138"/>
    </location>
</feature>
<dbReference type="Gene3D" id="3.40.140.10">
    <property type="entry name" value="Cytidine Deaminase, domain 2"/>
    <property type="match status" value="1"/>
</dbReference>
<keyword evidence="4" id="KW-1185">Reference proteome</keyword>
<reference evidence="4" key="1">
    <citation type="submission" date="2018-05" db="EMBL/GenBank/DDBJ databases">
        <authorList>
            <person name="Deangelis K."/>
            <person name="Huntemann M."/>
            <person name="Clum A."/>
            <person name="Pillay M."/>
            <person name="Palaniappan K."/>
            <person name="Varghese N."/>
            <person name="Mikhailova N."/>
            <person name="Stamatis D."/>
            <person name="Reddy T."/>
            <person name="Daum C."/>
            <person name="Shapiro N."/>
            <person name="Ivanova N."/>
            <person name="Kyrpides N."/>
            <person name="Woyke T."/>
        </authorList>
    </citation>
    <scope>NUCLEOTIDE SEQUENCE [LARGE SCALE GENOMIC DNA]</scope>
    <source>
        <strain evidence="4">GAS496</strain>
    </source>
</reference>
<dbReference type="EMBL" id="QJJU01000013">
    <property type="protein sequence ID" value="PXX06622.1"/>
    <property type="molecule type" value="Genomic_DNA"/>
</dbReference>
<evidence type="ECO:0000313" key="4">
    <source>
        <dbReference type="Proteomes" id="UP000247781"/>
    </source>
</evidence>
<dbReference type="InterPro" id="IPR002125">
    <property type="entry name" value="CMP_dCMP_dom"/>
</dbReference>
<proteinExistence type="inferred from homology"/>
<dbReference type="CDD" id="cd01283">
    <property type="entry name" value="cytidine_deaminase"/>
    <property type="match status" value="1"/>
</dbReference>
<dbReference type="InterPro" id="IPR050202">
    <property type="entry name" value="Cyt/Deoxycyt_deaminase"/>
</dbReference>
<dbReference type="InterPro" id="IPR016193">
    <property type="entry name" value="Cytidine_deaminase-like"/>
</dbReference>
<dbReference type="SUPFAM" id="SSF53927">
    <property type="entry name" value="Cytidine deaminase-like"/>
    <property type="match status" value="1"/>
</dbReference>
<dbReference type="GO" id="GO:0072527">
    <property type="term" value="P:pyrimidine-containing compound metabolic process"/>
    <property type="evidence" value="ECO:0007669"/>
    <property type="project" value="UniProtKB-ARBA"/>
</dbReference>
<organism evidence="3 4">
    <name type="scientific">Mycolicibacterium moriokaense</name>
    <dbReference type="NCBI Taxonomy" id="39691"/>
    <lineage>
        <taxon>Bacteria</taxon>
        <taxon>Bacillati</taxon>
        <taxon>Actinomycetota</taxon>
        <taxon>Actinomycetes</taxon>
        <taxon>Mycobacteriales</taxon>
        <taxon>Mycobacteriaceae</taxon>
        <taxon>Mycolicibacterium</taxon>
    </lineage>
</organism>
<dbReference type="GO" id="GO:0008270">
    <property type="term" value="F:zinc ion binding"/>
    <property type="evidence" value="ECO:0007669"/>
    <property type="project" value="TreeGrafter"/>
</dbReference>
<protein>
    <submittedName>
        <fullName evidence="3">Cytidine deaminase</fullName>
    </submittedName>
</protein>
<dbReference type="PROSITE" id="PS51747">
    <property type="entry name" value="CYT_DCMP_DEAMINASES_2"/>
    <property type="match status" value="1"/>
</dbReference>
<dbReference type="RefSeq" id="WP_110317834.1">
    <property type="nucleotide sequence ID" value="NZ_QJJU01000013.1"/>
</dbReference>